<evidence type="ECO:0000256" key="4">
    <source>
        <dbReference type="PROSITE-ProRule" id="PRU00335"/>
    </source>
</evidence>
<dbReference type="RefSeq" id="WP_252446238.1">
    <property type="nucleotide sequence ID" value="NZ_JAGSOV010000089.1"/>
</dbReference>
<evidence type="ECO:0000256" key="3">
    <source>
        <dbReference type="ARBA" id="ARBA00023163"/>
    </source>
</evidence>
<gene>
    <name evidence="6" type="ORF">KDL28_37180</name>
</gene>
<keyword evidence="2 4" id="KW-0238">DNA-binding</keyword>
<dbReference type="PRINTS" id="PR00455">
    <property type="entry name" value="HTHTETR"/>
</dbReference>
<keyword evidence="7" id="KW-1185">Reference proteome</keyword>
<accession>A0ABT1ACB4</accession>
<comment type="caution">
    <text evidence="6">The sequence shown here is derived from an EMBL/GenBank/DDBJ whole genome shotgun (WGS) entry which is preliminary data.</text>
</comment>
<keyword evidence="3" id="KW-0804">Transcription</keyword>
<evidence type="ECO:0000256" key="2">
    <source>
        <dbReference type="ARBA" id="ARBA00023125"/>
    </source>
</evidence>
<dbReference type="PANTHER" id="PTHR30055:SF234">
    <property type="entry name" value="HTH-TYPE TRANSCRIPTIONAL REGULATOR BETI"/>
    <property type="match status" value="1"/>
</dbReference>
<dbReference type="Pfam" id="PF00440">
    <property type="entry name" value="TetR_N"/>
    <property type="match status" value="1"/>
</dbReference>
<feature type="DNA-binding region" description="H-T-H motif" evidence="4">
    <location>
        <begin position="69"/>
        <end position="88"/>
    </location>
</feature>
<evidence type="ECO:0000313" key="6">
    <source>
        <dbReference type="EMBL" id="MCO1660699.1"/>
    </source>
</evidence>
<dbReference type="InterPro" id="IPR009057">
    <property type="entry name" value="Homeodomain-like_sf"/>
</dbReference>
<dbReference type="PROSITE" id="PS50977">
    <property type="entry name" value="HTH_TETR_2"/>
    <property type="match status" value="1"/>
</dbReference>
<organism evidence="6 7">
    <name type="scientific">Pseudonocardia humida</name>
    <dbReference type="NCBI Taxonomy" id="2800819"/>
    <lineage>
        <taxon>Bacteria</taxon>
        <taxon>Bacillati</taxon>
        <taxon>Actinomycetota</taxon>
        <taxon>Actinomycetes</taxon>
        <taxon>Pseudonocardiales</taxon>
        <taxon>Pseudonocardiaceae</taxon>
        <taxon>Pseudonocardia</taxon>
    </lineage>
</organism>
<feature type="domain" description="HTH tetR-type" evidence="5">
    <location>
        <begin position="47"/>
        <end position="106"/>
    </location>
</feature>
<dbReference type="Gene3D" id="1.10.357.10">
    <property type="entry name" value="Tetracycline Repressor, domain 2"/>
    <property type="match status" value="1"/>
</dbReference>
<proteinExistence type="predicted"/>
<evidence type="ECO:0000313" key="7">
    <source>
        <dbReference type="Proteomes" id="UP001165283"/>
    </source>
</evidence>
<keyword evidence="1" id="KW-0805">Transcription regulation</keyword>
<sequence length="227" mass="24467">MRSSCGEAGLDVRRSDLANSRPARVCPEEDDVRAIGTTASRIRADTARNRRRILASAGRLIGERGIDVGTAIVAREAGVGVATVYRHFPTRQDLLDALYAGAFAGHQNLFAEALAHDEPWRGLEFLLRRIAILRVRSGRCGAEFSARHPERLAGYREIEERCLAELLTRAGAPTAVGDLISLLDGLAGHSDETTAQRLVGHVLRGLMIAASERSVPSPARTAGDRGP</sequence>
<dbReference type="EMBL" id="JAGSOV010000089">
    <property type="protein sequence ID" value="MCO1660699.1"/>
    <property type="molecule type" value="Genomic_DNA"/>
</dbReference>
<evidence type="ECO:0000256" key="1">
    <source>
        <dbReference type="ARBA" id="ARBA00023015"/>
    </source>
</evidence>
<reference evidence="6" key="1">
    <citation type="submission" date="2021-04" db="EMBL/GenBank/DDBJ databases">
        <title>Pseudonocardia sp. nov., isolated from sandy soil of mangrove forest.</title>
        <authorList>
            <person name="Zan Z."/>
            <person name="Huang R."/>
            <person name="Liu W."/>
        </authorList>
    </citation>
    <scope>NUCLEOTIDE SEQUENCE</scope>
    <source>
        <strain evidence="6">S2-4</strain>
    </source>
</reference>
<dbReference type="InterPro" id="IPR001647">
    <property type="entry name" value="HTH_TetR"/>
</dbReference>
<name>A0ABT1ACB4_9PSEU</name>
<evidence type="ECO:0000259" key="5">
    <source>
        <dbReference type="PROSITE" id="PS50977"/>
    </source>
</evidence>
<dbReference type="Proteomes" id="UP001165283">
    <property type="component" value="Unassembled WGS sequence"/>
</dbReference>
<dbReference type="PANTHER" id="PTHR30055">
    <property type="entry name" value="HTH-TYPE TRANSCRIPTIONAL REGULATOR RUTR"/>
    <property type="match status" value="1"/>
</dbReference>
<dbReference type="SUPFAM" id="SSF46689">
    <property type="entry name" value="Homeodomain-like"/>
    <property type="match status" value="1"/>
</dbReference>
<protein>
    <submittedName>
        <fullName evidence="6">TetR/AcrR family transcriptional regulator</fullName>
    </submittedName>
</protein>
<dbReference type="InterPro" id="IPR050109">
    <property type="entry name" value="HTH-type_TetR-like_transc_reg"/>
</dbReference>